<feature type="compositionally biased region" description="Basic and acidic residues" evidence="1">
    <location>
        <begin position="41"/>
        <end position="52"/>
    </location>
</feature>
<keyword evidence="3" id="KW-1185">Reference proteome</keyword>
<name>A0A7W7ZVN1_9ACTN</name>
<accession>A0A7W7ZVN1</accession>
<dbReference type="Proteomes" id="UP000568380">
    <property type="component" value="Unassembled WGS sequence"/>
</dbReference>
<evidence type="ECO:0000256" key="1">
    <source>
        <dbReference type="SAM" id="MobiDB-lite"/>
    </source>
</evidence>
<gene>
    <name evidence="2" type="ORF">HNR40_000058</name>
</gene>
<dbReference type="RefSeq" id="WP_184957628.1">
    <property type="nucleotide sequence ID" value="NZ_JACHIN010000001.1"/>
</dbReference>
<feature type="region of interest" description="Disordered" evidence="1">
    <location>
        <begin position="26"/>
        <end position="75"/>
    </location>
</feature>
<comment type="caution">
    <text evidence="2">The sequence shown here is derived from an EMBL/GenBank/DDBJ whole genome shotgun (WGS) entry which is preliminary data.</text>
</comment>
<organism evidence="2 3">
    <name type="scientific">Nonomuraea endophytica</name>
    <dbReference type="NCBI Taxonomy" id="714136"/>
    <lineage>
        <taxon>Bacteria</taxon>
        <taxon>Bacillati</taxon>
        <taxon>Actinomycetota</taxon>
        <taxon>Actinomycetes</taxon>
        <taxon>Streptosporangiales</taxon>
        <taxon>Streptosporangiaceae</taxon>
        <taxon>Nonomuraea</taxon>
    </lineage>
</organism>
<sequence>MPRIEEMGMSRSWFIVPAARQVPKAVAHEQTVTPEQALRGRSSEIPRLKPVESAHPVESTRPVESAHPLVPSPPEPLAARIERLTAAVEEVERRPPATHRTARAQRLLAEVESLVEEVRPKRQWRAFEPVAKPPAELADLRQRLEAVIAPPAPEAKLTAGRQDADGVTVEETVLDGRTRKVEIDGSFGVVVGDDNRQNNHFHYEVADRPVSLPEVLTATPALERALANLIEDPGNARAARTMKTLLEQQADTLLSGKSAITTTSEPKRARLTGVLGPGGEIVLTRPQGLVVGRGNVQNNHFHFRVEEPKALLARALAQNAGALKRIAETYGKPGTRGADRDLGAMLATLITAKPQVKQVIGSAPARRVRNATGVTLGARNIRTDTIHPRLRYTRRVAVRD</sequence>
<protein>
    <submittedName>
        <fullName evidence="2">Uncharacterized protein</fullName>
    </submittedName>
</protein>
<dbReference type="AlphaFoldDB" id="A0A7W7ZVN1"/>
<evidence type="ECO:0000313" key="2">
    <source>
        <dbReference type="EMBL" id="MBB5074612.1"/>
    </source>
</evidence>
<evidence type="ECO:0000313" key="3">
    <source>
        <dbReference type="Proteomes" id="UP000568380"/>
    </source>
</evidence>
<reference evidence="2 3" key="1">
    <citation type="submission" date="2020-08" db="EMBL/GenBank/DDBJ databases">
        <title>Genomic Encyclopedia of Type Strains, Phase IV (KMG-IV): sequencing the most valuable type-strain genomes for metagenomic binning, comparative biology and taxonomic classification.</title>
        <authorList>
            <person name="Goeker M."/>
        </authorList>
    </citation>
    <scope>NUCLEOTIDE SEQUENCE [LARGE SCALE GENOMIC DNA]</scope>
    <source>
        <strain evidence="2 3">DSM 45385</strain>
    </source>
</reference>
<proteinExistence type="predicted"/>
<dbReference type="EMBL" id="JACHIN010000001">
    <property type="protein sequence ID" value="MBB5074612.1"/>
    <property type="molecule type" value="Genomic_DNA"/>
</dbReference>